<sequence>MRIRRPRGAVMALCLIAGLTLIGVAPAQAAGQPWMGRYSMVTYASQKGGTSAAVRQREADFAAVFTLSTSCGAGACVATADGPPSSNPTVPNPLRYSWDGQQWKTSYEWVWQCSIGGDTSQSQWSPAQSFTFYAPQPDGSLRGIWHTDISTGACRGSVVMPVAAYPA</sequence>
<organism evidence="1 2">
    <name type="scientific">Mycolicibacterium confluentis</name>
    <dbReference type="NCBI Taxonomy" id="28047"/>
    <lineage>
        <taxon>Bacteria</taxon>
        <taxon>Bacillati</taxon>
        <taxon>Actinomycetota</taxon>
        <taxon>Actinomycetes</taxon>
        <taxon>Mycobacteriales</taxon>
        <taxon>Mycobacteriaceae</taxon>
        <taxon>Mycolicibacterium</taxon>
    </lineage>
</organism>
<evidence type="ECO:0000313" key="2">
    <source>
        <dbReference type="Proteomes" id="UP000466931"/>
    </source>
</evidence>
<evidence type="ECO:0000313" key="1">
    <source>
        <dbReference type="EMBL" id="BBZ32276.1"/>
    </source>
</evidence>
<protein>
    <submittedName>
        <fullName evidence="1">Uncharacterized protein</fullName>
    </submittedName>
</protein>
<dbReference type="RefSeq" id="WP_085153983.1">
    <property type="nucleotide sequence ID" value="NZ_AP022612.1"/>
</dbReference>
<dbReference type="EMBL" id="AP022612">
    <property type="protein sequence ID" value="BBZ32276.1"/>
    <property type="molecule type" value="Genomic_DNA"/>
</dbReference>
<name>A0A7I7XSP4_9MYCO</name>
<reference evidence="1" key="2">
    <citation type="submission" date="2020-02" db="EMBL/GenBank/DDBJ databases">
        <authorList>
            <person name="Matsumoto Y."/>
            <person name="Motooka D."/>
            <person name="Nakamura S."/>
        </authorList>
    </citation>
    <scope>NUCLEOTIDE SEQUENCE</scope>
    <source>
        <strain evidence="1">JCM 13671</strain>
    </source>
</reference>
<proteinExistence type="predicted"/>
<gene>
    <name evidence="1" type="ORF">MCNF_08810</name>
</gene>
<keyword evidence="2" id="KW-1185">Reference proteome</keyword>
<reference evidence="1" key="1">
    <citation type="journal article" date="2019" name="Emerg. Microbes Infect.">
        <title>Comprehensive subspecies identification of 175 nontuberculous mycobacteria species based on 7547 genomic profiles.</title>
        <authorList>
            <person name="Matsumoto Y."/>
            <person name="Kinjo T."/>
            <person name="Motooka D."/>
            <person name="Nabeya D."/>
            <person name="Jung N."/>
            <person name="Uechi K."/>
            <person name="Horii T."/>
            <person name="Iida T."/>
            <person name="Fujita J."/>
            <person name="Nakamura S."/>
        </authorList>
    </citation>
    <scope>NUCLEOTIDE SEQUENCE [LARGE SCALE GENOMIC DNA]</scope>
    <source>
        <strain evidence="1">JCM 13671</strain>
    </source>
</reference>
<accession>A0A7I7XSP4</accession>
<dbReference type="AlphaFoldDB" id="A0A7I7XSP4"/>
<dbReference type="OrthoDB" id="4459650at2"/>
<dbReference type="Proteomes" id="UP000466931">
    <property type="component" value="Chromosome"/>
</dbReference>